<feature type="compositionally biased region" description="Pro residues" evidence="1">
    <location>
        <begin position="126"/>
        <end position="142"/>
    </location>
</feature>
<feature type="compositionally biased region" description="Pro residues" evidence="1">
    <location>
        <begin position="328"/>
        <end position="337"/>
    </location>
</feature>
<dbReference type="Proteomes" id="UP000076532">
    <property type="component" value="Unassembled WGS sequence"/>
</dbReference>
<protein>
    <recommendedName>
        <fullName evidence="4">Homeobox domain-containing protein</fullName>
    </recommendedName>
</protein>
<evidence type="ECO:0000313" key="2">
    <source>
        <dbReference type="EMBL" id="KZP13220.1"/>
    </source>
</evidence>
<feature type="compositionally biased region" description="Basic residues" evidence="1">
    <location>
        <begin position="104"/>
        <end position="114"/>
    </location>
</feature>
<dbReference type="AlphaFoldDB" id="A0A166C2D0"/>
<name>A0A166C2D0_9AGAM</name>
<dbReference type="EMBL" id="KV417636">
    <property type="protein sequence ID" value="KZP13220.1"/>
    <property type="molecule type" value="Genomic_DNA"/>
</dbReference>
<accession>A0A166C2D0</accession>
<feature type="region of interest" description="Disordered" evidence="1">
    <location>
        <begin position="323"/>
        <end position="413"/>
    </location>
</feature>
<organism evidence="2 3">
    <name type="scientific">Athelia psychrophila</name>
    <dbReference type="NCBI Taxonomy" id="1759441"/>
    <lineage>
        <taxon>Eukaryota</taxon>
        <taxon>Fungi</taxon>
        <taxon>Dikarya</taxon>
        <taxon>Basidiomycota</taxon>
        <taxon>Agaricomycotina</taxon>
        <taxon>Agaricomycetes</taxon>
        <taxon>Agaricomycetidae</taxon>
        <taxon>Atheliales</taxon>
        <taxon>Atheliaceae</taxon>
        <taxon>Athelia</taxon>
    </lineage>
</organism>
<reference evidence="2 3" key="1">
    <citation type="journal article" date="2016" name="Mol. Biol. Evol.">
        <title>Comparative Genomics of Early-Diverging Mushroom-Forming Fungi Provides Insights into the Origins of Lignocellulose Decay Capabilities.</title>
        <authorList>
            <person name="Nagy L.G."/>
            <person name="Riley R."/>
            <person name="Tritt A."/>
            <person name="Adam C."/>
            <person name="Daum C."/>
            <person name="Floudas D."/>
            <person name="Sun H."/>
            <person name="Yadav J.S."/>
            <person name="Pangilinan J."/>
            <person name="Larsson K.H."/>
            <person name="Matsuura K."/>
            <person name="Barry K."/>
            <person name="Labutti K."/>
            <person name="Kuo R."/>
            <person name="Ohm R.A."/>
            <person name="Bhattacharya S.S."/>
            <person name="Shirouzu T."/>
            <person name="Yoshinaga Y."/>
            <person name="Martin F.M."/>
            <person name="Grigoriev I.V."/>
            <person name="Hibbett D.S."/>
        </authorList>
    </citation>
    <scope>NUCLEOTIDE SEQUENCE [LARGE SCALE GENOMIC DNA]</scope>
    <source>
        <strain evidence="2 3">CBS 109695</strain>
    </source>
</reference>
<gene>
    <name evidence="2" type="ORF">FIBSPDRAFT_983295</name>
</gene>
<feature type="compositionally biased region" description="Pro residues" evidence="1">
    <location>
        <begin position="452"/>
        <end position="462"/>
    </location>
</feature>
<keyword evidence="3" id="KW-1185">Reference proteome</keyword>
<feature type="region of interest" description="Disordered" evidence="1">
    <location>
        <begin position="96"/>
        <end position="182"/>
    </location>
</feature>
<feature type="compositionally biased region" description="Basic and acidic residues" evidence="1">
    <location>
        <begin position="342"/>
        <end position="363"/>
    </location>
</feature>
<evidence type="ECO:0000313" key="3">
    <source>
        <dbReference type="Proteomes" id="UP000076532"/>
    </source>
</evidence>
<sequence>MASETSHLALEPPNSTEVESKVINVAESGARLSVAVCRELARLWSLKQQIPTLTSINAWSALWNVDGLKVRAWFVRKRRVANRAGTFVEGDYELTLDAPPPAVPKKRVRKRKIKGSVSVKREPLSSSPPLPALVPDPPPPPTVTRTKNIGKPKEKSGKKKTGISVKRELLSPAPLTSKRPRLTTEQLANELEEAVIASNTIPISKDVPIPSSPVPRKANEISASEPCAYTRSSRRPEPQPSDATQAPSSSIPPDAQPAAPRISAAVSTELQRIWSLKQQIPTKTSIDAWSALWNADANRVNAWFARRRLAAKRARTFVEGTYEMALDPPTPPPPPPVASMKNAEKKKGNKRKRDDGVSVKRELLSPSPPPSKKPRTDTDQLQAPDDDDTGIPGSEDTLIPSSSPAPEKEQEVIPFEPYAYTRSSRRLRALSPVKIPTPKELRYSISVSAPGSPSPSPSPSRSPTPAFQYPVLSFDDYLIVDRDPHASKTEDTNTKHFDATDCEESEPLVCGVSSGFTCTLCLSSDSDMDATSRPYAIPSCAYSTAAPSASTPIFFNVPLSFFLRNASSLSSRTSTEFYLAILEGQHTYWESKVSPSLADATLVGFDRAKGQVVFKLRSG</sequence>
<feature type="compositionally biased region" description="Polar residues" evidence="1">
    <location>
        <begin position="241"/>
        <end position="251"/>
    </location>
</feature>
<evidence type="ECO:0000256" key="1">
    <source>
        <dbReference type="SAM" id="MobiDB-lite"/>
    </source>
</evidence>
<proteinExistence type="predicted"/>
<evidence type="ECO:0008006" key="4">
    <source>
        <dbReference type="Google" id="ProtNLM"/>
    </source>
</evidence>
<feature type="region of interest" description="Disordered" evidence="1">
    <location>
        <begin position="445"/>
        <end position="466"/>
    </location>
</feature>
<feature type="region of interest" description="Disordered" evidence="1">
    <location>
        <begin position="203"/>
        <end position="263"/>
    </location>
</feature>
<dbReference type="OrthoDB" id="10649133at2759"/>